<sequence>MPFPFALATSSKGEVYSSTYDSLITHQTPPTTPLSQQHPFRSLWAEHFQSLYTPGIFDSVIDAFLAILRGSPNRVKSDTPSYLCYVREEVRKRLRDIQPNGVVLDMTDDSCYYRVGSLHFICIRKQLVDLWIAAQRHSATSPKTLALTAILKTLIDRELGRWFCAMKMGKYIAEIRYYVEVHSRGGIMTYSGGKAYLETGKNRMHSLPTSYLNVYYSPSRFTQCSTSTRPTLFYTPPSPFESFTNEAERAYRAGEFFPPEAQVPPPRRSHCERRICGNNVVRQYLESLNK</sequence>
<evidence type="ECO:0000313" key="1">
    <source>
        <dbReference type="EMBL" id="KDR74155.1"/>
    </source>
</evidence>
<dbReference type="HOGENOM" id="CLU_959915_0_0_1"/>
<proteinExistence type="predicted"/>
<gene>
    <name evidence="1" type="ORF">GALMADRAFT_251042</name>
</gene>
<dbReference type="Proteomes" id="UP000027222">
    <property type="component" value="Unassembled WGS sequence"/>
</dbReference>
<reference evidence="2" key="1">
    <citation type="journal article" date="2014" name="Proc. Natl. Acad. Sci. U.S.A.">
        <title>Extensive sampling of basidiomycete genomes demonstrates inadequacy of the white-rot/brown-rot paradigm for wood decay fungi.</title>
        <authorList>
            <person name="Riley R."/>
            <person name="Salamov A.A."/>
            <person name="Brown D.W."/>
            <person name="Nagy L.G."/>
            <person name="Floudas D."/>
            <person name="Held B.W."/>
            <person name="Levasseur A."/>
            <person name="Lombard V."/>
            <person name="Morin E."/>
            <person name="Otillar R."/>
            <person name="Lindquist E.A."/>
            <person name="Sun H."/>
            <person name="LaButti K.M."/>
            <person name="Schmutz J."/>
            <person name="Jabbour D."/>
            <person name="Luo H."/>
            <person name="Baker S.E."/>
            <person name="Pisabarro A.G."/>
            <person name="Walton J.D."/>
            <person name="Blanchette R.A."/>
            <person name="Henrissat B."/>
            <person name="Martin F."/>
            <person name="Cullen D."/>
            <person name="Hibbett D.S."/>
            <person name="Grigoriev I.V."/>
        </authorList>
    </citation>
    <scope>NUCLEOTIDE SEQUENCE [LARGE SCALE GENOMIC DNA]</scope>
    <source>
        <strain evidence="2">CBS 339.88</strain>
    </source>
</reference>
<organism evidence="1 2">
    <name type="scientific">Galerina marginata (strain CBS 339.88)</name>
    <dbReference type="NCBI Taxonomy" id="685588"/>
    <lineage>
        <taxon>Eukaryota</taxon>
        <taxon>Fungi</taxon>
        <taxon>Dikarya</taxon>
        <taxon>Basidiomycota</taxon>
        <taxon>Agaricomycotina</taxon>
        <taxon>Agaricomycetes</taxon>
        <taxon>Agaricomycetidae</taxon>
        <taxon>Agaricales</taxon>
        <taxon>Agaricineae</taxon>
        <taxon>Strophariaceae</taxon>
        <taxon>Galerina</taxon>
    </lineage>
</organism>
<name>A0A067ST85_GALM3</name>
<keyword evidence="2" id="KW-1185">Reference proteome</keyword>
<dbReference type="AlphaFoldDB" id="A0A067ST85"/>
<evidence type="ECO:0000313" key="2">
    <source>
        <dbReference type="Proteomes" id="UP000027222"/>
    </source>
</evidence>
<dbReference type="EMBL" id="KL142384">
    <property type="protein sequence ID" value="KDR74155.1"/>
    <property type="molecule type" value="Genomic_DNA"/>
</dbReference>
<accession>A0A067ST85</accession>
<protein>
    <submittedName>
        <fullName evidence="1">Uncharacterized protein</fullName>
    </submittedName>
</protein>